<dbReference type="AlphaFoldDB" id="A0A2H1V680"/>
<protein>
    <submittedName>
        <fullName evidence="2">SFRICE_005389</fullName>
    </submittedName>
</protein>
<feature type="chain" id="PRO_5013890692" evidence="1">
    <location>
        <begin position="19"/>
        <end position="172"/>
    </location>
</feature>
<reference evidence="2" key="1">
    <citation type="submission" date="2016-07" db="EMBL/GenBank/DDBJ databases">
        <authorList>
            <person name="Bretaudeau A."/>
        </authorList>
    </citation>
    <scope>NUCLEOTIDE SEQUENCE</scope>
    <source>
        <strain evidence="2">Rice</strain>
        <tissue evidence="2">Whole body</tissue>
    </source>
</reference>
<accession>A0A2H1V680</accession>
<proteinExistence type="predicted"/>
<organism evidence="2">
    <name type="scientific">Spodoptera frugiperda</name>
    <name type="common">Fall armyworm</name>
    <dbReference type="NCBI Taxonomy" id="7108"/>
    <lineage>
        <taxon>Eukaryota</taxon>
        <taxon>Metazoa</taxon>
        <taxon>Ecdysozoa</taxon>
        <taxon>Arthropoda</taxon>
        <taxon>Hexapoda</taxon>
        <taxon>Insecta</taxon>
        <taxon>Pterygota</taxon>
        <taxon>Neoptera</taxon>
        <taxon>Endopterygota</taxon>
        <taxon>Lepidoptera</taxon>
        <taxon>Glossata</taxon>
        <taxon>Ditrysia</taxon>
        <taxon>Noctuoidea</taxon>
        <taxon>Noctuidae</taxon>
        <taxon>Amphipyrinae</taxon>
        <taxon>Spodoptera</taxon>
    </lineage>
</organism>
<sequence>MKWIVIFGIILSTTVTFSASDTKEKTPIKQEAAKFIKCNEKYVSECYAITKRVKRGEPYRTNCSIVNKHAWGNNVTMRGEIFIDGVAIEVIRGQVCDLTKIDWVYNFTMTYSNLRDCPYKPGYYAFFNIELPPKNMPQRILNLVKGQFNTKIYYTITKTGETIIEISVTLRM</sequence>
<gene>
    <name evidence="2" type="ORF">SFRICE_005389</name>
</gene>
<evidence type="ECO:0000313" key="2">
    <source>
        <dbReference type="EMBL" id="SOQ36360.1"/>
    </source>
</evidence>
<name>A0A2H1V680_SPOFR</name>
<dbReference type="EMBL" id="ODYU01000900">
    <property type="protein sequence ID" value="SOQ36360.1"/>
    <property type="molecule type" value="Genomic_DNA"/>
</dbReference>
<evidence type="ECO:0000256" key="1">
    <source>
        <dbReference type="SAM" id="SignalP"/>
    </source>
</evidence>
<feature type="signal peptide" evidence="1">
    <location>
        <begin position="1"/>
        <end position="18"/>
    </location>
</feature>
<keyword evidence="1" id="KW-0732">Signal</keyword>